<sequence>MDEKQIWLVLGIEATKEEEEIKQAYRSRLVSTNPEEDPEGFKRLRKAYEMALELAAETDSREMELPEGPVGDWLMEIRDVYNWLPSRIDEKVWKELLENDVCVSLETMLDAREALLKFLTDHFRLPGNIWKIVDEKLSLQEDMEDLQRRFPLDFLNYIQSKCTQEEWFPFQLFEGPGDGDYDTWLNCFYEMRNIWREGKADEALARYRELEETGIYHPYQDAVYAAILVQKEEKGKARELMLSVVEKTPEDSWLRDISGQVKMAAGDEEGAYTDFLKVLEKDPSSYMAGLRCGQYEGSHGKEEEAKARLIHLVDIGYDTPDVRNAIREVNERLIPVYREKWEAEREDLSLFFKLGWCLLQNEDSRLGVELMEDIVPDEKNQAEYHSLLGRFYYNEKDYARAEKQFGEWVESIRREKVEEEKDKQELPARFATAYSLLAASRKMQENYEGALEAAKEALARKEEPNFRQLEADALLRLGRYQECVDVCGRILEQDKGYLPALLTRQEAYFELHMAQQVVDDFYAIKDIYAGLAKPYELAAEVFHIYRQHKDTLHIVEQAEEAGVSSRKLELLKVKARRLAAEEKEAYEEVYKLAADLLTELEEDGKRLQEEAPDGVLPEKEREKLEQQEAEVFREMALCQASLGDIKTALKRIDAAVRLDPSYTHIWVKGDLLYQNGSWSKALEAYEEVKEIIPENADIWTDMAACYKNTSQEKKEIECLEQAVRLNPKHPRAYSRLAAYYRDKYGQREKKEDYEKALDYSSRQLEQTPEAYYYIERGQLFIESCEWQKAEADFEKAAQLEPENAYAYYNWGCSCKYSGRYEEALRLFEKAVSLRTEKESIVFFRGLGDCYERLRRFDKAAEAYEKNKSEFPENASVRWDLAELYCKIGTAPMLDRAILETEEILELKKIRKSYYLVKLADIYQLKEDYAKAIELCEKALKEEPGYSRAYMRLADIYLNGMKNSGKALKTMKTAFVSLRETDALYEDCLRVMTEILGTRGSFKAARSYGDKAIGVWEKEYGSLQAYLDMKKYRNARLYLLGKVYYFSGRMKEAADSFHAMTPCLKEAEAGQEQPANGMCRHCSSRECWEYYAGQGLLAQAAGDFAAACGYYRRALDIDSSDSSTRLRFRECMEAAEGKKQRTGFFRKKTTDSITTAQAYGKEEKHDNRN</sequence>
<proteinExistence type="predicted"/>
<dbReference type="InterPro" id="IPR011990">
    <property type="entry name" value="TPR-like_helical_dom_sf"/>
</dbReference>
<keyword evidence="4" id="KW-0175">Coiled coil</keyword>
<dbReference type="InterPro" id="IPR001623">
    <property type="entry name" value="DnaJ_domain"/>
</dbReference>
<feature type="domain" description="J" evidence="5">
    <location>
        <begin position="5"/>
        <end position="85"/>
    </location>
</feature>
<dbReference type="Pfam" id="PF25058">
    <property type="entry name" value="ARM_TT21"/>
    <property type="match status" value="1"/>
</dbReference>
<feature type="repeat" description="TPR" evidence="3">
    <location>
        <begin position="804"/>
        <end position="837"/>
    </location>
</feature>
<dbReference type="Pfam" id="PF13432">
    <property type="entry name" value="TPR_16"/>
    <property type="match status" value="1"/>
</dbReference>
<gene>
    <name evidence="6" type="primary">yrrB</name>
    <name evidence="6" type="ORF">BEI61_02232</name>
</gene>
<feature type="coiled-coil region" evidence="4">
    <location>
        <begin position="568"/>
        <end position="610"/>
    </location>
</feature>
<evidence type="ECO:0000313" key="7">
    <source>
        <dbReference type="Proteomes" id="UP000094067"/>
    </source>
</evidence>
<protein>
    <submittedName>
        <fullName evidence="6">TPR repeat-containing protein YrrB</fullName>
    </submittedName>
</protein>
<comment type="caution">
    <text evidence="6">The sequence shown here is derived from an EMBL/GenBank/DDBJ whole genome shotgun (WGS) entry which is preliminary data.</text>
</comment>
<keyword evidence="1" id="KW-0677">Repeat</keyword>
<dbReference type="SMART" id="SM00028">
    <property type="entry name" value="TPR"/>
    <property type="match status" value="12"/>
</dbReference>
<dbReference type="AlphaFoldDB" id="A0A1E3AC67"/>
<evidence type="ECO:0000256" key="3">
    <source>
        <dbReference type="PROSITE-ProRule" id="PRU00339"/>
    </source>
</evidence>
<evidence type="ECO:0000313" key="6">
    <source>
        <dbReference type="EMBL" id="ODM06342.1"/>
    </source>
</evidence>
<dbReference type="PANTHER" id="PTHR44858:SF1">
    <property type="entry name" value="UDP-N-ACETYLGLUCOSAMINE--PEPTIDE N-ACETYLGLUCOSAMINYLTRANSFERASE SPINDLY-RELATED"/>
    <property type="match status" value="1"/>
</dbReference>
<evidence type="ECO:0000256" key="1">
    <source>
        <dbReference type="ARBA" id="ARBA00022737"/>
    </source>
</evidence>
<feature type="repeat" description="TPR" evidence="3">
    <location>
        <begin position="840"/>
        <end position="873"/>
    </location>
</feature>
<feature type="repeat" description="TPR" evidence="3">
    <location>
        <begin position="696"/>
        <end position="729"/>
    </location>
</feature>
<name>A0A1E3AC67_9FIRM</name>
<dbReference type="RefSeq" id="WP_069152322.1">
    <property type="nucleotide sequence ID" value="NZ_MCGH01000002.1"/>
</dbReference>
<dbReference type="Gene3D" id="1.25.40.10">
    <property type="entry name" value="Tetratricopeptide repeat domain"/>
    <property type="match status" value="6"/>
</dbReference>
<dbReference type="PROSITE" id="PS50005">
    <property type="entry name" value="TPR"/>
    <property type="match status" value="6"/>
</dbReference>
<organism evidence="6 7">
    <name type="scientific">Eisenbergiella tayi</name>
    <dbReference type="NCBI Taxonomy" id="1432052"/>
    <lineage>
        <taxon>Bacteria</taxon>
        <taxon>Bacillati</taxon>
        <taxon>Bacillota</taxon>
        <taxon>Clostridia</taxon>
        <taxon>Lachnospirales</taxon>
        <taxon>Lachnospiraceae</taxon>
        <taxon>Eisenbergiella</taxon>
    </lineage>
</organism>
<dbReference type="PATRIC" id="fig|1432052.4.peg.2495"/>
<dbReference type="InterPro" id="IPR019734">
    <property type="entry name" value="TPR_rpt"/>
</dbReference>
<dbReference type="Pfam" id="PF13181">
    <property type="entry name" value="TPR_8"/>
    <property type="match status" value="1"/>
</dbReference>
<dbReference type="PROSITE" id="PS50076">
    <property type="entry name" value="DNAJ_2"/>
    <property type="match status" value="1"/>
</dbReference>
<dbReference type="Proteomes" id="UP000094067">
    <property type="component" value="Unassembled WGS sequence"/>
</dbReference>
<reference evidence="6 7" key="1">
    <citation type="submission" date="2016-07" db="EMBL/GenBank/DDBJ databases">
        <title>Characterization of isolates of Eisenbergiella tayi derived from blood cultures, using whole genome sequencing.</title>
        <authorList>
            <person name="Burdz T."/>
            <person name="Wiebe D."/>
            <person name="Huynh C."/>
            <person name="Bernard K."/>
        </authorList>
    </citation>
    <scope>NUCLEOTIDE SEQUENCE [LARGE SCALE GENOMIC DNA]</scope>
    <source>
        <strain evidence="6 7">NML 110608</strain>
    </source>
</reference>
<evidence type="ECO:0000256" key="4">
    <source>
        <dbReference type="SAM" id="Coils"/>
    </source>
</evidence>
<feature type="repeat" description="TPR" evidence="3">
    <location>
        <begin position="912"/>
        <end position="945"/>
    </location>
</feature>
<evidence type="ECO:0000259" key="5">
    <source>
        <dbReference type="PROSITE" id="PS50076"/>
    </source>
</evidence>
<dbReference type="EMBL" id="MCGH01000002">
    <property type="protein sequence ID" value="ODM06342.1"/>
    <property type="molecule type" value="Genomic_DNA"/>
</dbReference>
<evidence type="ECO:0000256" key="2">
    <source>
        <dbReference type="ARBA" id="ARBA00022803"/>
    </source>
</evidence>
<feature type="repeat" description="TPR" evidence="3">
    <location>
        <begin position="629"/>
        <end position="662"/>
    </location>
</feature>
<keyword evidence="2 3" id="KW-0802">TPR repeat</keyword>
<dbReference type="PANTHER" id="PTHR44858">
    <property type="entry name" value="TETRATRICOPEPTIDE REPEAT PROTEIN 6"/>
    <property type="match status" value="1"/>
</dbReference>
<feature type="repeat" description="TPR" evidence="3">
    <location>
        <begin position="770"/>
        <end position="803"/>
    </location>
</feature>
<dbReference type="SUPFAM" id="SSF48452">
    <property type="entry name" value="TPR-like"/>
    <property type="match status" value="4"/>
</dbReference>
<accession>A0A1E3AC67</accession>
<dbReference type="InterPro" id="IPR050498">
    <property type="entry name" value="Ycf3"/>
</dbReference>